<accession>A0A5J4QUZ8</accession>
<comment type="caution">
    <text evidence="1">The sequence shown here is derived from an EMBL/GenBank/DDBJ whole genome shotgun (WGS) entry which is preliminary data.</text>
</comment>
<evidence type="ECO:0000313" key="1">
    <source>
        <dbReference type="EMBL" id="KAA6324611.1"/>
    </source>
</evidence>
<organism evidence="1">
    <name type="scientific">termite gut metagenome</name>
    <dbReference type="NCBI Taxonomy" id="433724"/>
    <lineage>
        <taxon>unclassified sequences</taxon>
        <taxon>metagenomes</taxon>
        <taxon>organismal metagenomes</taxon>
    </lineage>
</organism>
<sequence length="87" mass="10136">MNQKLLDKCQQMVEIGQIEQVADIVTDELRANLTDEQFKLIGDARSLFIDTFNSNPIFTVKQFVYLTIQMFKSGYILKKKEQFETPV</sequence>
<name>A0A5J4QUZ8_9ZZZZ</name>
<proteinExistence type="predicted"/>
<dbReference type="EMBL" id="SNRY01002537">
    <property type="protein sequence ID" value="KAA6324611.1"/>
    <property type="molecule type" value="Genomic_DNA"/>
</dbReference>
<dbReference type="AlphaFoldDB" id="A0A5J4QUZ8"/>
<reference evidence="1" key="1">
    <citation type="submission" date="2019-03" db="EMBL/GenBank/DDBJ databases">
        <title>Single cell metagenomics reveals metabolic interactions within the superorganism composed of flagellate Streblomastix strix and complex community of Bacteroidetes bacteria on its surface.</title>
        <authorList>
            <person name="Treitli S.C."/>
            <person name="Kolisko M."/>
            <person name="Husnik F."/>
            <person name="Keeling P."/>
            <person name="Hampl V."/>
        </authorList>
    </citation>
    <scope>NUCLEOTIDE SEQUENCE</scope>
    <source>
        <strain evidence="1">STM</strain>
    </source>
</reference>
<gene>
    <name evidence="1" type="ORF">EZS27_026085</name>
</gene>
<protein>
    <submittedName>
        <fullName evidence="1">Uncharacterized protein</fullName>
    </submittedName>
</protein>